<sequence>MASSCRERRAASPGERLLTCIATRGSSRTDGGALRTLSHGAGPAARPDLRTPQRWFTDSSCNSPGTRLGSFNPVSSALALDRITLGKRIQMLGLAVEGPTCEAVSGTAGEKALGPLGTSAEALCICVASL</sequence>
<evidence type="ECO:0000256" key="1">
    <source>
        <dbReference type="SAM" id="MobiDB-lite"/>
    </source>
</evidence>
<comment type="caution">
    <text evidence="2">The sequence shown here is derived from an EMBL/GenBank/DDBJ whole genome shotgun (WGS) entry which is preliminary data.</text>
</comment>
<dbReference type="Proteomes" id="UP001152622">
    <property type="component" value="Chromosome 2"/>
</dbReference>
<accession>A0A9Q1G321</accession>
<keyword evidence="3" id="KW-1185">Reference proteome</keyword>
<organism evidence="2 3">
    <name type="scientific">Synaphobranchus kaupii</name>
    <name type="common">Kaup's arrowtooth eel</name>
    <dbReference type="NCBI Taxonomy" id="118154"/>
    <lineage>
        <taxon>Eukaryota</taxon>
        <taxon>Metazoa</taxon>
        <taxon>Chordata</taxon>
        <taxon>Craniata</taxon>
        <taxon>Vertebrata</taxon>
        <taxon>Euteleostomi</taxon>
        <taxon>Actinopterygii</taxon>
        <taxon>Neopterygii</taxon>
        <taxon>Teleostei</taxon>
        <taxon>Anguilliformes</taxon>
        <taxon>Synaphobranchidae</taxon>
        <taxon>Synaphobranchus</taxon>
    </lineage>
</organism>
<protein>
    <submittedName>
        <fullName evidence="2">Uncharacterized protein</fullName>
    </submittedName>
</protein>
<evidence type="ECO:0000313" key="2">
    <source>
        <dbReference type="EMBL" id="KAJ8374004.1"/>
    </source>
</evidence>
<gene>
    <name evidence="2" type="ORF">SKAU_G00045840</name>
</gene>
<name>A0A9Q1G321_SYNKA</name>
<dbReference type="AlphaFoldDB" id="A0A9Q1G321"/>
<reference evidence="2" key="1">
    <citation type="journal article" date="2023" name="Science">
        <title>Genome structures resolve the early diversification of teleost fishes.</title>
        <authorList>
            <person name="Parey E."/>
            <person name="Louis A."/>
            <person name="Montfort J."/>
            <person name="Bouchez O."/>
            <person name="Roques C."/>
            <person name="Iampietro C."/>
            <person name="Lluch J."/>
            <person name="Castinel A."/>
            <person name="Donnadieu C."/>
            <person name="Desvignes T."/>
            <person name="Floi Bucao C."/>
            <person name="Jouanno E."/>
            <person name="Wen M."/>
            <person name="Mejri S."/>
            <person name="Dirks R."/>
            <person name="Jansen H."/>
            <person name="Henkel C."/>
            <person name="Chen W.J."/>
            <person name="Zahm M."/>
            <person name="Cabau C."/>
            <person name="Klopp C."/>
            <person name="Thompson A.W."/>
            <person name="Robinson-Rechavi M."/>
            <person name="Braasch I."/>
            <person name="Lecointre G."/>
            <person name="Bobe J."/>
            <person name="Postlethwait J.H."/>
            <person name="Berthelot C."/>
            <person name="Roest Crollius H."/>
            <person name="Guiguen Y."/>
        </authorList>
    </citation>
    <scope>NUCLEOTIDE SEQUENCE</scope>
    <source>
        <strain evidence="2">WJC10195</strain>
    </source>
</reference>
<dbReference type="EMBL" id="JAINUF010000002">
    <property type="protein sequence ID" value="KAJ8374004.1"/>
    <property type="molecule type" value="Genomic_DNA"/>
</dbReference>
<evidence type="ECO:0000313" key="3">
    <source>
        <dbReference type="Proteomes" id="UP001152622"/>
    </source>
</evidence>
<proteinExistence type="predicted"/>
<feature type="region of interest" description="Disordered" evidence="1">
    <location>
        <begin position="26"/>
        <end position="52"/>
    </location>
</feature>